<reference evidence="8" key="1">
    <citation type="submission" date="2019-06" db="EMBL/GenBank/DDBJ databases">
        <title>Draft genome sequence of the griseofulvin-producing fungus Xylaria cubensis strain G536.</title>
        <authorList>
            <person name="Mead M.E."/>
            <person name="Raja H.A."/>
            <person name="Steenwyk J.L."/>
            <person name="Knowles S.L."/>
            <person name="Oberlies N.H."/>
            <person name="Rokas A."/>
        </authorList>
    </citation>
    <scope>NUCLEOTIDE SEQUENCE [LARGE SCALE GENOMIC DNA]</scope>
    <source>
        <strain evidence="8">G536</strain>
    </source>
</reference>
<gene>
    <name evidence="7" type="ORF">FHL15_006510</name>
</gene>
<evidence type="ECO:0000256" key="2">
    <source>
        <dbReference type="ARBA" id="ARBA00007992"/>
    </source>
</evidence>
<evidence type="ECO:0000256" key="4">
    <source>
        <dbReference type="ARBA" id="ARBA00022827"/>
    </source>
</evidence>
<keyword evidence="8" id="KW-1185">Reference proteome</keyword>
<evidence type="ECO:0000313" key="8">
    <source>
        <dbReference type="Proteomes" id="UP000319160"/>
    </source>
</evidence>
<proteinExistence type="inferred from homology"/>
<dbReference type="PANTHER" id="PTHR46720:SF3">
    <property type="entry name" value="FAD-BINDING DOMAIN-CONTAINING PROTEIN-RELATED"/>
    <property type="match status" value="1"/>
</dbReference>
<dbReference type="OrthoDB" id="16820at2759"/>
<comment type="similarity">
    <text evidence="2">Belongs to the paxM FAD-dependent monooxygenase family.</text>
</comment>
<dbReference type="InterPro" id="IPR051104">
    <property type="entry name" value="FAD_monoxygenase"/>
</dbReference>
<dbReference type="PANTHER" id="PTHR46720">
    <property type="entry name" value="HYDROXYLASE, PUTATIVE (AFU_ORTHOLOGUE AFUA_3G01460)-RELATED"/>
    <property type="match status" value="1"/>
</dbReference>
<dbReference type="Proteomes" id="UP000319160">
    <property type="component" value="Unassembled WGS sequence"/>
</dbReference>
<dbReference type="GO" id="GO:0071949">
    <property type="term" value="F:FAD binding"/>
    <property type="evidence" value="ECO:0007669"/>
    <property type="project" value="InterPro"/>
</dbReference>
<evidence type="ECO:0000256" key="5">
    <source>
        <dbReference type="ARBA" id="ARBA00023002"/>
    </source>
</evidence>
<evidence type="ECO:0000256" key="1">
    <source>
        <dbReference type="ARBA" id="ARBA00005179"/>
    </source>
</evidence>
<sequence>MAASASTQLHIAIIGGGLAGVTLANALNQISHIQVQVYEAAASFTERGAAVALSTNALQALEQIFPPGGKDALLKKAGAVPLNSVRSVVGSGPHAGKIIFDSAGTESEVVVHRASLLRELVSPLPQDILHPNKRLSSLKPVSGTHRIEVVFEDGTKGEFDGVIGADGIFSSVRSHVLQDKAQKYAATPAGFWDCRNLVPMARAKAVLGEDLFAEDRQCGWVGDGAFLMHDVLENSTMVQCVISAVESSPTNNRKRSLNREILTKTLQNWLDGPIAKGMIELALDQDDLHGYSQWEHKATPYYSAGAVCIIGDAAHAMTPWQGSGAAMAFEDAMVMQELLSQVQSPIQIEAAFKAYDAVRRPRCQRVIDSSRETGMILCGQNADAGLNPEKLGQLLATKWDFIAGLDMKEHKKDAVTKLNDCISEALNLTEA</sequence>
<dbReference type="InterPro" id="IPR002938">
    <property type="entry name" value="FAD-bd"/>
</dbReference>
<protein>
    <recommendedName>
        <fullName evidence="6">FAD-binding domain-containing protein</fullName>
    </recommendedName>
</protein>
<dbReference type="Pfam" id="PF01494">
    <property type="entry name" value="FAD_binding_3"/>
    <property type="match status" value="1"/>
</dbReference>
<organism evidence="7 8">
    <name type="scientific">Xylaria flabelliformis</name>
    <dbReference type="NCBI Taxonomy" id="2512241"/>
    <lineage>
        <taxon>Eukaryota</taxon>
        <taxon>Fungi</taxon>
        <taxon>Dikarya</taxon>
        <taxon>Ascomycota</taxon>
        <taxon>Pezizomycotina</taxon>
        <taxon>Sordariomycetes</taxon>
        <taxon>Xylariomycetidae</taxon>
        <taxon>Xylariales</taxon>
        <taxon>Xylariaceae</taxon>
        <taxon>Xylaria</taxon>
    </lineage>
</organism>
<dbReference type="GO" id="GO:0044550">
    <property type="term" value="P:secondary metabolite biosynthetic process"/>
    <property type="evidence" value="ECO:0007669"/>
    <property type="project" value="TreeGrafter"/>
</dbReference>
<accession>A0A553HXA5</accession>
<dbReference type="EMBL" id="VFLP01000035">
    <property type="protein sequence ID" value="TRX92583.1"/>
    <property type="molecule type" value="Genomic_DNA"/>
</dbReference>
<keyword evidence="5" id="KW-0560">Oxidoreductase</keyword>
<dbReference type="AlphaFoldDB" id="A0A553HXA5"/>
<name>A0A553HXA5_9PEZI</name>
<dbReference type="SUPFAM" id="SSF51905">
    <property type="entry name" value="FAD/NAD(P)-binding domain"/>
    <property type="match status" value="1"/>
</dbReference>
<keyword evidence="4" id="KW-0274">FAD</keyword>
<comment type="pathway">
    <text evidence="1">Secondary metabolite biosynthesis.</text>
</comment>
<comment type="caution">
    <text evidence="7">The sequence shown here is derived from an EMBL/GenBank/DDBJ whole genome shotgun (WGS) entry which is preliminary data.</text>
</comment>
<evidence type="ECO:0000259" key="6">
    <source>
        <dbReference type="Pfam" id="PF01494"/>
    </source>
</evidence>
<dbReference type="InterPro" id="IPR036188">
    <property type="entry name" value="FAD/NAD-bd_sf"/>
</dbReference>
<dbReference type="STRING" id="2512241.A0A553HXA5"/>
<keyword evidence="3" id="KW-0285">Flavoprotein</keyword>
<dbReference type="PRINTS" id="PR00420">
    <property type="entry name" value="RNGMNOXGNASE"/>
</dbReference>
<dbReference type="GO" id="GO:0016491">
    <property type="term" value="F:oxidoreductase activity"/>
    <property type="evidence" value="ECO:0007669"/>
    <property type="project" value="UniProtKB-KW"/>
</dbReference>
<evidence type="ECO:0000313" key="7">
    <source>
        <dbReference type="EMBL" id="TRX92583.1"/>
    </source>
</evidence>
<feature type="domain" description="FAD-binding" evidence="6">
    <location>
        <begin position="10"/>
        <end position="369"/>
    </location>
</feature>
<dbReference type="Gene3D" id="3.50.50.60">
    <property type="entry name" value="FAD/NAD(P)-binding domain"/>
    <property type="match status" value="1"/>
</dbReference>
<evidence type="ECO:0000256" key="3">
    <source>
        <dbReference type="ARBA" id="ARBA00022630"/>
    </source>
</evidence>